<evidence type="ECO:0000256" key="4">
    <source>
        <dbReference type="ARBA" id="ARBA00022553"/>
    </source>
</evidence>
<dbReference type="SMART" id="SM01294">
    <property type="entry name" value="PKS_PP_betabranch"/>
    <property type="match status" value="1"/>
</dbReference>
<dbReference type="Gene3D" id="3.40.50.12780">
    <property type="entry name" value="N-terminal domain of ligase-like"/>
    <property type="match status" value="3"/>
</dbReference>
<dbReference type="PANTHER" id="PTHR45527:SF1">
    <property type="entry name" value="FATTY ACID SYNTHASE"/>
    <property type="match status" value="1"/>
</dbReference>
<sequence>MQQDQQWLPVTRAQLDIWLAQGMAHSGTEWQLGLFVRIAGAVERDVLEWAIRRVIREAEPVRARFFEVDGQVFQRVVDYSDVALDFYDIRDTDDPVQEAHDLAAAIQHTPMPLTGPLFRFALFQTRTDEHFLIACCHHIVVDGTGIALIGHRVASVYSATVNGEPVSSTLFGSLSDLVASESEYEASDQYRIDESYWTGNLPADSESQFSTPQSADLREPDWAASPVQLDPDILRRVEQFAELRNIPRSSILTAASALLVRAWGQQNSDVVLDFPVSRRVTPESKTFPGMVAGVVPLVIHTSPRTSIADFCQHVDNRIREALQHQRFPEHVLERKVNPRGAGKLSSRVSVNFLPSTFTLDFAGVEASATLTNAGVVGGFGLIFSGADDQLFLSAMGSGQPFSDFEVAELAARLERVLRAMTADPLRALSSVGVLDRDECSRLGTVGHWAVLRQSVVEESIPGLFAAQVAKAPDSLAVSFDGLSMSYRELDEASNRLAHLLISQGAGPGTCVGLLSGRSADAVVAILGILKSGAAYLPIDPAVPDARIEFMVTDAAPVAVLTTTALVERLDGCAVAVIDVADPRVAVQPTTALAVPSADDMAHIIYTSGTTGTPKGVAVTHQNVTRLFDGLDVGVEMGPGQVWAQCSSLAFDYSVWEIWGALLHGGRLVVVPEQTTRSPEALQALLVEERVTVLSQTPSAVGVLDPEQLNSVAALMVAAEACQPDVADRWAPGRVMINGYGPTETTVYATISTPLVPGSSSVPVGVPVPGAALFVLDQWLRPVTPGVVGELYVAGRGVSVGYVHRPGLTASRFVPCPFGGDGSRMYRTGDLVSWAADGQLRYAGRADEQVKIHGYRIELGEIQTALADLDGVEQAVAIAREDRPGDKRLVGYITGTAEPAQVRAALAQRLPSYMVPAAVVVLDALPLTVNGKLDKRALPAPEYADGDHYRAPSTPTEEILAGIFAEVLGLERVGVDDSFFDLGGDSILAMRAVAAINTSVDAGLAVRTLFDAPTVAQLAPRVGESADRRAPLIARERPEAIPLSFAQGRLWFLNRFEDGAATYNMPTAFRINGALDVEALASALDDVIARHESLRTVFPQVDGLAFQKVLPAEAGLWRRSGPAVVRVPESDLADELMALAAYRFDLAAEIPIRIQIYELGPEQYVLGIVLHHIAFDGWSMAPMARDVGVAYRARLHGRGPDWAPLPVQYADYTLWQQDWLGSEFDPDSVIAAQLGYWRRELADLPEVVSPPGDRSRPAVPSYRGDAVEMSIAPPVWAGVKAVAAAHNATVSMVLQAAMAVVLQRAGVGEDVALGTPIAGRNDQALDELVGFFVNTWVLRVAVEPALRFSDVVERVRQKALDAYANQDVPFELLVERLNPTRSTSHHPLFQVALAFQNNVRPEIALEELSVEPLTADIRTARFDLEFDLRELHSGHASALFDLKATPGENRGELMAAGTVAYATDLYDRSSIERLVGWFGRVLEVVVADSSVVVGEVGLLDADERDLLLQNWSGVGVGAPVGLGSELLAAAVAADPDGVAVVDGQRVLSYRELDEVSNRLARVLIDAGVGPERAVGVAMGRCAELVVAWWAVLKAGGVYVPVDRSHPAERIATVLDTVEAVCVLTVGADDVAGAGVRPVLDMGVLDLAEQSSKPITDADRLAPLAIDDAAYVIFTSGSTGTPKGVAISHAGVLGVAAAHREQLGVRPGARVLMVAAPTFDASVFEWLWAVSSGAALVVAPPDSYAGEALHKVLQHQRVDAALITPTVLATLDPARVDGLDTLVTGGEACPAELVAAWAPGRAMFNAYGPTEVTIWSTWSALASGEPVRIGAPVPGTSALVLDTRLNPVPVGVIGELYLAGPTVARGYVGRPDLTADRFVANPFGASGSRMYRSGDLVRWTPAGSLEYLGRADAQIKLRGQRLELGEIENTLLACPHVTQAAATIHRSSTGVDHLVGYIGLEQASTAGNDAEVVDQWQNIYDELYDADLQVVEFGNDFRGWNSSYTDDPIPLPEMAEWRSTTVERILALQPRRVLEIGVGSGLMLSQIAPRCVEYWGTDFSAPTIAKLQAEVAGQSWGERVELSTRPAHVTEALPQEYFDVVLINSVVQYFPSAGYLAEVIDKAVELLAPGGALFVGDVRNHSLQGAFQTGIALARSGTGTDTDDIRQRVQRASVGEHELLLAPEFFTGWAAEHPAVGGVGIQVKRGEADNELTRYRYDVVVHKTPAQVCSLAGAPDWAWAECAGLSGLHAELTARHPSTARVSSIPRAGVIADVAIEQALASGLPLAEALVHANAIATAEDVVTPEQLYRLGEAAGYHVGVTWGTQPGTLDAVFILAVDGEPMPALTDLYQPATDARKHGGYANDPRTNAKVGDVRQWLVDQLPEYMVPTQIVVLEQFPLTSSGKIDRKALPEPTFTATSFRAPQTHTEKIVAEVFSDVLGLARAGLDDDFFALGGDSLIAIRVSARLQASLGWEVPVRYLFDEPTVGGLADFLDRHRDSADRPPLSVQQRPEVLPLSYAQQRLWFLEQLQGPSPIYNMAVALRLRGTLDVDALGSAFADVIARQESLRTLFTAVDGVPRQMVLPVEQVDFGWKVVDATAWSGDRLDEAIAATARYSFDLTNEIPLQAKLFRISADEHVMAAVVHHIAADGWSVAPLVADLSVAYAGRCGGRAPIWAPLPVQYADYTLWQQDWLGSDSDPDSVISAQVAYWVDALAGLPERLELPTDRPYPPVADYRGSSVAVNWSAELQQQIARVARENNATSFMVVQAALAVLLSQLGSSSDVAVGIATAGRGESALDELVGFFVNTLVLRVDLAGDPTVADLLSQVRQRALDAYEHQDVPFEVLVDRLNPTRSLTHHPLVQVLLTWQNLPWQHSDPAAGLTLGDVEATPLEVETQTARTDLVFSLAEHYNSTGAPTGISGMVEFRTDVFDEAGIQTLIDRLQRVLVAITADTTQPLSAVDLLVVAERVRLDELGRRAVLARPVAEHSIPGLFAAQVAQAPDAVAISFGGHSVSYRELDEASNRLAHLLVSEGAGPGECVALLLERSALAVVGILGVLKSGAAYLPVDPVVPDARVEFMLGDARPVAVLTTAALAERVRGCGVAVVDVEDPRIASQADTALPLPDADDVAHVIYTSGTTGVPKGVAVAHRNVTRLFDGLDVGVVLGPQQVWAACSSLAFDYSVWEIWGALLHGGRLVVVPDRVTRSAEDLHALLVEQRVTVLSQTPSAVGMLTPEGLESVSTLMVAAEACPADVVDRWAPGRVMINGYGPTETTVYATVSAPLGKAGAAGPTAVPIGFPVPGAALFVLDRWLRPVPPGVVGELYVAGRGVGVGYVRRPGLSASRFVACPFAGNGSSGQRMYRTGDLVSWGPDGQLRYAGRADEQVKIRGYRIELGEIRTTLAGLDGVDQAVVIAREDRPGDKRLVGYFTGVADPVQVRTALAERLPSYMVPVAVVALEQLPLTVNGKLDKRALPTPEYADGDHYRAPGTPTQEILAGAFAQVLGLDRVGVDDSFFDLGGDSLSAMRLIAAVNSSLDAGLAVRTLFDAPTVAQLAPRIGEGADRRAPLVAGERPEAIPLSFAQKRMWFLDQLQGPSPIYNMAVGLRLTGSLDAEALGASLADVIARQESLRTLIVGVEGVPRQVVVPPEQADFGWQVVDAGDWPAGRLEDAVSVLVRHSFDLSTEIPLRATLFRISEDEHVLVTVVHHIAADGWSVTPLVADLGMAYASRAAGEVPDWMPLPVQYADYTLWQQDWLGSESDPDSVIAGQLAYWEQELAGLPERLELPTDRPYPPTADYRGSSVVVDWPAQLQQQVARVAREHNVTSFMVMQAALAVLLSKHSSSSDVAVGFPIAGRGDSALNELVGFFVNTLVLRVDIAGDPTVADLLAQVRQRALGAYEHQDVPFEALVDRLNPTRSLTHHPLIQVMLAWQNFGGDPAADLALGDVRITPLSAQTNTARMDLAFSLAEQWTPEGEPAGISGTVEFRTDVFDAASVETLVERLQRVLVAFTADPARTVSSVDVLDGNEHSRLDQAGNQAALNQADAALSIPALFAAQVLRAPDAVAVSFEGCSMTYRQLDEASNRLAHALVGAAVGPGDPVALLLDRSGRAVVAMLAVLKAGAAYLAIDPVVPDERMQFMLADAAPVLVLTAGELAKRLHGSDVPTLDIDDPRVSAGPDPSGSLPELPTPDDLAYLIYTSGTTGTPKGVAITHRNLAHVADSMPTSLPVDQVWTQCHSYAFDFSVWEIWAALLTGGRLVVVPEAVTTSPNDFHALLVAERVNVLTQTPSAVAALTPQGLDSVALLLGGEDCPADVVDQWAPGRVVINAYGPTEATIYASMSAPLKTVREGGPNVVPIGAPVSTAALFVLDHRLCPVPPGVIGELYVAGRGVGVGYVRRPGLTGTRFLACPFGGAGTRMYRTGDLVSWGPDGQLRYLGRADEQVKIRGYRIELGEVRAALAGAAGVQQAVVLAREDRPGDKRLVAYITGTADPAQVRAALAQRLPSYMVPAAVVVLDALPLTVSGKLDARALPIPDYQGVTLYRGPSGPTEEILAGIYAQVLGLERVGVDDSFFDLGGDSLLAMRVIAAINTSLDSGLTVRTLFDAPTVAELAPRIGEGSNTRKALVAGERPAVVPLSFAQSRLWFLNRFEDGAATYNMPTAFRINGVLDVEALGTALDDVIARHESLRTVFPDSDGVAFQKVLPAEAGMWCRGGPAMVSVSEADAIAELVSLAGYRFDLSAEIPIRAQIYQVGHEQYLLAIVLHHIVFDGWSMAPMVRDVGVAYASRCAGHAPEWTPLPVQYADYTLWQQDWLGSESDPDSVIAAQLGYWRRELADLPEVVSLPADRPRPPVPSYHGDRVPIQIDEELWAGVKAVAAAHNATVSMVLQAAMAVVLQRAGVGEDVALGTPIAGRTDAALDELVGFFVNTWVLRVRVGSGLRFSDVVEQVRQKALDAYSNQDVPFERLVERLNPTRSTSHHPLFQVAMVFQNNVRPEVALAGAEVEALVAETHTAKWDLDIDLRDVPGEGAAGMVTYATDLYDRSSIERLVGWFGRVLEVVVADSSVVVGEVGLLGADERDLLLQNWSGVGVGAPVGLGSELLVAAVAADPDGVAVVDGQRVLSYRELDEVSNRLARVLIDAGVGPERAVGVAMGRCAELVVAWWAVLKAGGVYVPVDRSHPAERIAAVFDTVDAVCVLTRDTDTLSGAGTRPVLRTDDIDLSGWSSEPITDVDRLAPLDIDDAAYVIFTSGSTGTPKGVAISHAGLLGEAAAHRELWGVPCGARILMVAAPTFDASVFEWLWAVSSGAALVVAAPDSYAGEALTAVIEDQRVDAALITPTVVATLDRTRLDGLTTLVTGGEACPAELVAAWAPGRAMFNAYGPTEVTIWSIWSALTSGEPVRIGAPIPGVCAQVLDARMHPAPVGVVGELYLAGPGVARGYVGRPDLTADRFVANPFGAPGTRMYRTGDLVRWTPAGSLEYLGRADAQIKLRGQRLELGEIENTLLACPQVARAAATVFHSESADHLVAYVSLEHTSTADHEAEVVDQWQQIYDELYDADLEVVEFGSDFRGWNSSYTGQPIPLPEMGEWRSTAVDRILGLNPRRVLEIGVGSGLMLAKVAPESVEYWGTDFSAPTIAKLQAAVAGQPWGDRVRLQAQPADVIDGLPLGHFDTIIINSVIQYFPNAGYLTEVIDKAVELLAPGGALFIGDVRNHSLQGAFQTGIALARSAPDADTDEIRQKVQRAVLGEPELLLAPEFFTSWAAGNGATAGVCIEVKRGTADNELSRYRYDVVIHKTPTVVCSLAGAPVWMWEHCAGLSGLHTELTTQRPAVVRVAAIPRGGVIADVAIEQALAAGRSVGDALPTPDGTVTPEQLYRLGEDNGYRVAVTWGAEPGTVDAVFIDTTGRGHRAVLTDLYLPAVESRQRSTHANDPDTNSKVSAVRQWLGARLPEYMVPTQIVVLEEFPLTTSGKIDRKGLPEPVFAATAFRAPQSPTEKTVAEVFTEVLGLDRVGLDDDFFALGGDSLIATRVCARLQSALGRDVPVRYLFDAPAVGRLADYLDRNQGRAARPPIQVLTRPPHIPLSYAQQRLWFLEQLQGPSPIYNMAVGLRLNGHLDADALGAALADVVGRQEGLRTVFQSVDGISRQVVVPAEQADFGWQIVDASGWSPDELDDAIGAAAGRSFDLGHEIPLRATLFRTRADEHVLVAVVHHIAADGWSVAPLVADLGAAYASRSSGRAPDWLPLPVQYVDYTLWQRAQLGDLEDTDSRITEQLAYWEQELAGMPERLELPTDRPYPPVADYRGASVLVDWPAQLQQQIARVAREHNVTSFMVVQTALAILLSQLSASSDVAVGITTAGRGEPELDELVGFFVNTLVLRVDLAGDPTVADLLTQVRRRALGAYEHQDVPFEVLVDRVNPTRSLTHHPLVQVMLAWQNLPWQHSDPAAGLTLGDVQVSPIAAETHTARMDLALSLSERWTSDGEHAGISGMVEFRTDVFDTAGIHILVDRLQRVVAAVTADPDRTVSSVDLLAEGERSRLEELGNRAVLARSVSGSVSIPVLFAVQVERVPDAVAVSFAGRSVSYRELDEASNRLAHLLVSSGAGPGRCVALLVNRSVEAIVSILAVLKSGAAYLPIDPMHPDARVEFMLTDAAPIVAIASAGLAERLHGRGVPVIGVDDARIETYPATPVPTPSSDDIAYLIYTSGTTGVPKGVAITHHNVTELLESLDADVERAGVWTQCHSYAFDYSVWELWGPLLAGGRLVVVPEEVTRSAPDLLALLVTEQVTVLSQTPSAFYALQAAEAQQPDLGRKLTLKTVVFGGEALEPQRLEPWLSHHPAGTPRMINMYGITETTVHASFREIHDGDTGSAVSPIGVPLTHLGFFVLDKWLRPVPTGVVGELYVAGTGLAVGYVRRGGLSASRFVACPFAGNGSSGQRMYRTGDLASWGTDGELRYAGRADEQVKIRGYRIELGEIQTALADLDGVEQAVVIAREDRPGDKRLVGYITGAADAVQVRAALAQRLPGYMVPAAIVALEQLPLTVNGKLDKRALPAPDYADTSDGYRAPSNAVEEILAVIYAQVLGLERVGIDDSFFDLGGDSLSAMRLISAVNTSLDADLAVRAVFDAPSISELAPRVGAGSGHRTPLAAQQRPEVVPLSYAQQRLWFFNQLQGPSPVYNMPTALRISGALDVEALGTALVDVVGRQEGLRTLFPAVEGIPRQVVVPAEQADFGWQVVDAAGWTAEQLSEAVHAAVCHTFDLAVEIPLRATLFRMGPDDHVLVAVAHHIAADGWSVTPLVSDLGVAYASRSAGQTPDWAPLPVQYIDYTLWQQDWLGSDEDPDSVISGQLAYWQEALAGMPECLELPTDRPYPPVADYRGSSVTVDWPAELHQQVIRTAREHNATSFMVVQAALAVLLSQLSASSDVAVGIAIAGRGEPQLDELVGFFVNTLVLRVDLAGDPTIDELLGQVRQRSLAAFDHQDVPFDALVERLNPARSLARHPLVQVLLAWQNFAGDPAVDAVLGDVQITPLSAETHAARMDLVFSLSERWTPDGEPAGIGGGVEFRTDVFDAASIDKLVERLRRVLMVLTAEPGGQS</sequence>
<evidence type="ECO:0000256" key="5">
    <source>
        <dbReference type="ARBA" id="ARBA00022737"/>
    </source>
</evidence>
<dbReference type="FunFam" id="2.30.38.10:FF:000001">
    <property type="entry name" value="Non-ribosomal peptide synthetase PvdI"/>
    <property type="match status" value="2"/>
</dbReference>
<dbReference type="Gene3D" id="3.30.300.30">
    <property type="match status" value="8"/>
</dbReference>
<dbReference type="GO" id="GO:0008610">
    <property type="term" value="P:lipid biosynthetic process"/>
    <property type="evidence" value="ECO:0007669"/>
    <property type="project" value="UniProtKB-ARBA"/>
</dbReference>
<dbReference type="GO" id="GO:0043041">
    <property type="term" value="P:amino acid activation for nonribosomal peptide biosynthetic process"/>
    <property type="evidence" value="ECO:0007669"/>
    <property type="project" value="TreeGrafter"/>
</dbReference>
<dbReference type="UniPathway" id="UPA00011"/>
<dbReference type="CDD" id="cd17643">
    <property type="entry name" value="A_NRPS_Cytc1-like"/>
    <property type="match status" value="1"/>
</dbReference>
<dbReference type="FunFam" id="3.40.50.980:FF:000001">
    <property type="entry name" value="Non-ribosomal peptide synthetase"/>
    <property type="match status" value="6"/>
</dbReference>
<dbReference type="InterPro" id="IPR023213">
    <property type="entry name" value="CAT-like_dom_sf"/>
</dbReference>
<dbReference type="SUPFAM" id="SSF56801">
    <property type="entry name" value="Acetyl-CoA synthetase-like"/>
    <property type="match status" value="6"/>
</dbReference>
<dbReference type="GO" id="GO:0009403">
    <property type="term" value="P:toxin biosynthetic process"/>
    <property type="evidence" value="ECO:0007669"/>
    <property type="project" value="UniProtKB-ARBA"/>
</dbReference>
<keyword evidence="5" id="KW-0677">Repeat</keyword>
<dbReference type="PROSITE" id="PS00012">
    <property type="entry name" value="PHOSPHOPANTETHEINE"/>
    <property type="match status" value="6"/>
</dbReference>
<dbReference type="Pfam" id="PF08242">
    <property type="entry name" value="Methyltransf_12"/>
    <property type="match status" value="2"/>
</dbReference>
<feature type="domain" description="Carrier" evidence="7">
    <location>
        <begin position="5988"/>
        <end position="6063"/>
    </location>
</feature>
<dbReference type="SUPFAM" id="SSF52777">
    <property type="entry name" value="CoA-dependent acyltransferases"/>
    <property type="match status" value="14"/>
</dbReference>
<feature type="domain" description="Carrier" evidence="7">
    <location>
        <begin position="4543"/>
        <end position="4618"/>
    </location>
</feature>
<keyword evidence="9" id="KW-1185">Reference proteome</keyword>
<dbReference type="Proteomes" id="UP000466906">
    <property type="component" value="Chromosome"/>
</dbReference>
<dbReference type="InterPro" id="IPR045851">
    <property type="entry name" value="AMP-bd_C_sf"/>
</dbReference>
<dbReference type="PROSITE" id="PS00455">
    <property type="entry name" value="AMP_BINDING"/>
    <property type="match status" value="6"/>
</dbReference>
<dbReference type="Pfam" id="PF00668">
    <property type="entry name" value="Condensation"/>
    <property type="match status" value="7"/>
</dbReference>
<dbReference type="PROSITE" id="PS50075">
    <property type="entry name" value="CARRIER"/>
    <property type="match status" value="6"/>
</dbReference>
<dbReference type="Gene3D" id="3.30.559.10">
    <property type="entry name" value="Chloramphenicol acetyltransferase-like domain"/>
    <property type="match status" value="7"/>
</dbReference>
<dbReference type="EMBL" id="AP022565">
    <property type="protein sequence ID" value="BBX29151.1"/>
    <property type="molecule type" value="Genomic_DNA"/>
</dbReference>
<evidence type="ECO:0000256" key="2">
    <source>
        <dbReference type="ARBA" id="ARBA00006432"/>
    </source>
</evidence>
<evidence type="ECO:0000313" key="8">
    <source>
        <dbReference type="EMBL" id="BBX29151.1"/>
    </source>
</evidence>
<feature type="domain" description="Carrier" evidence="7">
    <location>
        <begin position="3486"/>
        <end position="3561"/>
    </location>
</feature>
<dbReference type="Gene3D" id="3.40.50.150">
    <property type="entry name" value="Vaccinia Virus protein VP39"/>
    <property type="match status" value="2"/>
</dbReference>
<feature type="domain" description="Carrier" evidence="7">
    <location>
        <begin position="2421"/>
        <end position="2496"/>
    </location>
</feature>
<dbReference type="InterPro" id="IPR010071">
    <property type="entry name" value="AA_adenyl_dom"/>
</dbReference>
<organism evidence="8 9">
    <name type="scientific">Mycolicibacterium alvei</name>
    <dbReference type="NCBI Taxonomy" id="67081"/>
    <lineage>
        <taxon>Bacteria</taxon>
        <taxon>Bacillati</taxon>
        <taxon>Actinomycetota</taxon>
        <taxon>Actinomycetes</taxon>
        <taxon>Mycobacteriales</taxon>
        <taxon>Mycobacteriaceae</taxon>
        <taxon>Mycolicibacterium</taxon>
    </lineage>
</organism>
<dbReference type="FunFam" id="1.10.1200.10:FF:000016">
    <property type="entry name" value="Non-ribosomal peptide synthase"/>
    <property type="match status" value="2"/>
</dbReference>
<feature type="domain" description="Carrier" evidence="7">
    <location>
        <begin position="7064"/>
        <end position="7139"/>
    </location>
</feature>
<comment type="similarity">
    <text evidence="2">Belongs to the ATP-dependent AMP-binding enzyme family.</text>
</comment>
<dbReference type="CDD" id="cd19540">
    <property type="entry name" value="LCL_NRPS-like"/>
    <property type="match status" value="6"/>
</dbReference>
<feature type="region of interest" description="Disordered" evidence="6">
    <location>
        <begin position="4165"/>
        <end position="4187"/>
    </location>
</feature>
<dbReference type="GO" id="GO:0031177">
    <property type="term" value="F:phosphopantetheine binding"/>
    <property type="evidence" value="ECO:0007669"/>
    <property type="project" value="InterPro"/>
</dbReference>
<dbReference type="InterPro" id="IPR006162">
    <property type="entry name" value="Ppantetheine_attach_site"/>
</dbReference>
<dbReference type="GO" id="GO:0072330">
    <property type="term" value="P:monocarboxylic acid biosynthetic process"/>
    <property type="evidence" value="ECO:0007669"/>
    <property type="project" value="UniProtKB-ARBA"/>
</dbReference>
<dbReference type="NCBIfam" id="TIGR01733">
    <property type="entry name" value="AA-adenyl-dom"/>
    <property type="match status" value="6"/>
</dbReference>
<dbReference type="InterPro" id="IPR009081">
    <property type="entry name" value="PP-bd_ACP"/>
</dbReference>
<dbReference type="FunFam" id="3.40.50.12780:FF:000012">
    <property type="entry name" value="Non-ribosomal peptide synthetase"/>
    <property type="match status" value="5"/>
</dbReference>
<dbReference type="GO" id="GO:0003824">
    <property type="term" value="F:catalytic activity"/>
    <property type="evidence" value="ECO:0007669"/>
    <property type="project" value="InterPro"/>
</dbReference>
<proteinExistence type="inferred from homology"/>
<protein>
    <recommendedName>
        <fullName evidence="7">Carrier domain-containing protein</fullName>
    </recommendedName>
</protein>
<feature type="domain" description="Carrier" evidence="7">
    <location>
        <begin position="950"/>
        <end position="1025"/>
    </location>
</feature>
<reference evidence="8 9" key="1">
    <citation type="journal article" date="2019" name="Emerg. Microbes Infect.">
        <title>Comprehensive subspecies identification of 175 nontuberculous mycobacteria species based on 7547 genomic profiles.</title>
        <authorList>
            <person name="Matsumoto Y."/>
            <person name="Kinjo T."/>
            <person name="Motooka D."/>
            <person name="Nabeya D."/>
            <person name="Jung N."/>
            <person name="Uechi K."/>
            <person name="Horii T."/>
            <person name="Iida T."/>
            <person name="Fujita J."/>
            <person name="Nakamura S."/>
        </authorList>
    </citation>
    <scope>NUCLEOTIDE SEQUENCE [LARGE SCALE GENOMIC DNA]</scope>
    <source>
        <strain evidence="8 9">JCM 12272</strain>
    </source>
</reference>
<dbReference type="InterPro" id="IPR042099">
    <property type="entry name" value="ANL_N_sf"/>
</dbReference>
<evidence type="ECO:0000256" key="6">
    <source>
        <dbReference type="SAM" id="MobiDB-lite"/>
    </source>
</evidence>
<dbReference type="GO" id="GO:0005829">
    <property type="term" value="C:cytosol"/>
    <property type="evidence" value="ECO:0007669"/>
    <property type="project" value="TreeGrafter"/>
</dbReference>
<dbReference type="InterPro" id="IPR036736">
    <property type="entry name" value="ACP-like_sf"/>
</dbReference>
<comment type="cofactor">
    <cofactor evidence="1">
        <name>pantetheine 4'-phosphate</name>
        <dbReference type="ChEBI" id="CHEBI:47942"/>
    </cofactor>
</comment>
<dbReference type="InterPro" id="IPR025110">
    <property type="entry name" value="AMP-bd_C"/>
</dbReference>
<dbReference type="Gene3D" id="2.30.38.10">
    <property type="entry name" value="Luciferase, Domain 3"/>
    <property type="match status" value="3"/>
</dbReference>
<dbReference type="SMART" id="SM00823">
    <property type="entry name" value="PKS_PP"/>
    <property type="match status" value="6"/>
</dbReference>
<keyword evidence="4" id="KW-0597">Phosphoprotein</keyword>
<dbReference type="Pfam" id="PF13193">
    <property type="entry name" value="AMP-binding_C"/>
    <property type="match status" value="4"/>
</dbReference>
<evidence type="ECO:0000256" key="3">
    <source>
        <dbReference type="ARBA" id="ARBA00022450"/>
    </source>
</evidence>
<dbReference type="Gene3D" id="3.30.559.30">
    <property type="entry name" value="Nonribosomal peptide synthetase, condensation domain"/>
    <property type="match status" value="7"/>
</dbReference>
<dbReference type="SUPFAM" id="SSF53335">
    <property type="entry name" value="S-adenosyl-L-methionine-dependent methyltransferases"/>
    <property type="match status" value="2"/>
</dbReference>
<dbReference type="CDD" id="cd02440">
    <property type="entry name" value="AdoMet_MTases"/>
    <property type="match status" value="2"/>
</dbReference>
<evidence type="ECO:0000259" key="7">
    <source>
        <dbReference type="PROSITE" id="PS50075"/>
    </source>
</evidence>
<dbReference type="InterPro" id="IPR020845">
    <property type="entry name" value="AMP-binding_CS"/>
</dbReference>
<dbReference type="KEGG" id="malv:MALV_42760"/>
<dbReference type="Gene3D" id="3.40.50.980">
    <property type="match status" value="6"/>
</dbReference>
<gene>
    <name evidence="8" type="ORF">MALV_42760</name>
</gene>
<evidence type="ECO:0000256" key="1">
    <source>
        <dbReference type="ARBA" id="ARBA00001957"/>
    </source>
</evidence>
<dbReference type="SUPFAM" id="SSF47336">
    <property type="entry name" value="ACP-like"/>
    <property type="match status" value="6"/>
</dbReference>
<dbReference type="InterPro" id="IPR013217">
    <property type="entry name" value="Methyltransf_12"/>
</dbReference>
<accession>A0A6N4V0F5</accession>
<name>A0A6N4V0F5_9MYCO</name>
<dbReference type="NCBIfam" id="NF003417">
    <property type="entry name" value="PRK04813.1"/>
    <property type="match status" value="8"/>
</dbReference>
<dbReference type="Pfam" id="PF00550">
    <property type="entry name" value="PP-binding"/>
    <property type="match status" value="6"/>
</dbReference>
<dbReference type="Pfam" id="PF00501">
    <property type="entry name" value="AMP-binding"/>
    <property type="match status" value="6"/>
</dbReference>
<dbReference type="InterPro" id="IPR029063">
    <property type="entry name" value="SAM-dependent_MTases_sf"/>
</dbReference>
<dbReference type="RefSeq" id="WP_163667210.1">
    <property type="nucleotide sequence ID" value="NZ_AP022565.1"/>
</dbReference>
<dbReference type="FunFam" id="1.10.1200.10:FF:000005">
    <property type="entry name" value="Nonribosomal peptide synthetase 1"/>
    <property type="match status" value="4"/>
</dbReference>
<dbReference type="InterPro" id="IPR000873">
    <property type="entry name" value="AMP-dep_synth/lig_dom"/>
</dbReference>
<dbReference type="InterPro" id="IPR001242">
    <property type="entry name" value="Condensation_dom"/>
</dbReference>
<evidence type="ECO:0000313" key="9">
    <source>
        <dbReference type="Proteomes" id="UP000466906"/>
    </source>
</evidence>
<dbReference type="PANTHER" id="PTHR45527">
    <property type="entry name" value="NONRIBOSOMAL PEPTIDE SYNTHETASE"/>
    <property type="match status" value="1"/>
</dbReference>
<dbReference type="Gene3D" id="1.10.1200.10">
    <property type="entry name" value="ACP-like"/>
    <property type="match status" value="6"/>
</dbReference>
<dbReference type="InterPro" id="IPR020806">
    <property type="entry name" value="PKS_PP-bd"/>
</dbReference>
<dbReference type="FunFam" id="3.30.300.30:FF:000010">
    <property type="entry name" value="Enterobactin synthetase component F"/>
    <property type="match status" value="4"/>
</dbReference>
<keyword evidence="3" id="KW-0596">Phosphopantetheine</keyword>
<dbReference type="NCBIfam" id="NF004282">
    <property type="entry name" value="PRK05691.1"/>
    <property type="match status" value="8"/>
</dbReference>